<dbReference type="GO" id="GO:0004722">
    <property type="term" value="F:protein serine/threonine phosphatase activity"/>
    <property type="evidence" value="ECO:0007669"/>
    <property type="project" value="UniProtKB-EC"/>
</dbReference>
<comment type="similarity">
    <text evidence="7">Belongs to the PPP phosphatase family.</text>
</comment>
<dbReference type="GO" id="GO:0005634">
    <property type="term" value="C:nucleus"/>
    <property type="evidence" value="ECO:0007669"/>
    <property type="project" value="TreeGrafter"/>
</dbReference>
<keyword evidence="4" id="KW-0464">Manganese</keyword>
<dbReference type="InterPro" id="IPR006186">
    <property type="entry name" value="Ser/Thr-sp_prot-phosphatase"/>
</dbReference>
<comment type="catalytic activity">
    <reaction evidence="5">
        <text>O-phospho-L-seryl-[protein] + H2O = L-seryl-[protein] + phosphate</text>
        <dbReference type="Rhea" id="RHEA:20629"/>
        <dbReference type="Rhea" id="RHEA-COMP:9863"/>
        <dbReference type="Rhea" id="RHEA-COMP:11604"/>
        <dbReference type="ChEBI" id="CHEBI:15377"/>
        <dbReference type="ChEBI" id="CHEBI:29999"/>
        <dbReference type="ChEBI" id="CHEBI:43474"/>
        <dbReference type="ChEBI" id="CHEBI:83421"/>
        <dbReference type="EC" id="3.1.3.16"/>
    </reaction>
</comment>
<keyword evidence="2 7" id="KW-0378">Hydrolase</keyword>
<evidence type="ECO:0000313" key="9">
    <source>
        <dbReference type="EMBL" id="KAJ9151750.1"/>
    </source>
</evidence>
<dbReference type="GO" id="GO:0046872">
    <property type="term" value="F:metal ion binding"/>
    <property type="evidence" value="ECO:0007669"/>
    <property type="project" value="UniProtKB-KW"/>
</dbReference>
<sequence>MPEGAVQLILGPDEAVESYLLPGKALFSLRGVNFETSKIRIPGILAKGCSGAWVVRGQVLYGMIIAAYENEPYAHMVSSLRIVHHILAAAPDIRSIQLVTRLTEPASHSRFLGFAPPSSLIPAQSGQSSQNRPDALKDISLVTRSPENAAWGPQHYKPQPTVGAILDQIQSAPPTAASPSYSSIGTSGIGGAMAATGLQDINLDDCIDRLLVAARMSGLPKLFCLGHDEIATICRLSWELFLSQPVLLELESPLTIVGDIHGQCHDLIRIFETCGFPPSTNYLFLGDYVDRGRQSLETILLLLCYKLKFPDTFFLLRGNHESANISRIYGFYDECKRRSSIKMWKVFIDVFNTLPMAAIVADKIFCVHGGLSPDLRDMNDIRNIARPTDVSDSGLLADLLWSDPCNEPDNAATDWGENDRGVSYTFGKGIVSSFLAKHDFDLICRAHQVVEDGYEFSYDRQLVTIFSAPNYCGEFDNSGAVMSVTSDLLCSFHIIKPLNSSLPKKKAAASLAELR</sequence>
<dbReference type="InterPro" id="IPR050341">
    <property type="entry name" value="PP1_catalytic_subunit"/>
</dbReference>
<evidence type="ECO:0000256" key="2">
    <source>
        <dbReference type="ARBA" id="ARBA00022801"/>
    </source>
</evidence>
<dbReference type="PRINTS" id="PR00114">
    <property type="entry name" value="STPHPHTASE"/>
</dbReference>
<evidence type="ECO:0000256" key="7">
    <source>
        <dbReference type="RuleBase" id="RU004273"/>
    </source>
</evidence>
<comment type="catalytic activity">
    <reaction evidence="6 7">
        <text>O-phospho-L-threonyl-[protein] + H2O = L-threonyl-[protein] + phosphate</text>
        <dbReference type="Rhea" id="RHEA:47004"/>
        <dbReference type="Rhea" id="RHEA-COMP:11060"/>
        <dbReference type="Rhea" id="RHEA-COMP:11605"/>
        <dbReference type="ChEBI" id="CHEBI:15377"/>
        <dbReference type="ChEBI" id="CHEBI:30013"/>
        <dbReference type="ChEBI" id="CHEBI:43474"/>
        <dbReference type="ChEBI" id="CHEBI:61977"/>
        <dbReference type="EC" id="3.1.3.16"/>
    </reaction>
</comment>
<evidence type="ECO:0000313" key="10">
    <source>
        <dbReference type="Proteomes" id="UP001174694"/>
    </source>
</evidence>
<dbReference type="Pfam" id="PF16891">
    <property type="entry name" value="STPPase_N"/>
    <property type="match status" value="1"/>
</dbReference>
<keyword evidence="3" id="KW-0904">Protein phosphatase</keyword>
<dbReference type="GO" id="GO:0005737">
    <property type="term" value="C:cytoplasm"/>
    <property type="evidence" value="ECO:0007669"/>
    <property type="project" value="TreeGrafter"/>
</dbReference>
<evidence type="ECO:0000256" key="1">
    <source>
        <dbReference type="ARBA" id="ARBA00022723"/>
    </source>
</evidence>
<gene>
    <name evidence="9" type="ORF">NKR23_g2942</name>
</gene>
<evidence type="ECO:0000256" key="6">
    <source>
        <dbReference type="ARBA" id="ARBA00048336"/>
    </source>
</evidence>
<evidence type="ECO:0000256" key="4">
    <source>
        <dbReference type="ARBA" id="ARBA00023211"/>
    </source>
</evidence>
<dbReference type="InterPro" id="IPR031675">
    <property type="entry name" value="STPPase_N"/>
</dbReference>
<dbReference type="SMART" id="SM00156">
    <property type="entry name" value="PP2Ac"/>
    <property type="match status" value="1"/>
</dbReference>
<dbReference type="EC" id="3.1.3.16" evidence="7"/>
<proteinExistence type="inferred from homology"/>
<dbReference type="EMBL" id="JANBVO010000005">
    <property type="protein sequence ID" value="KAJ9151750.1"/>
    <property type="molecule type" value="Genomic_DNA"/>
</dbReference>
<dbReference type="PROSITE" id="PS00125">
    <property type="entry name" value="SER_THR_PHOSPHATASE"/>
    <property type="match status" value="1"/>
</dbReference>
<comment type="caution">
    <text evidence="9">The sequence shown here is derived from an EMBL/GenBank/DDBJ whole genome shotgun (WGS) entry which is preliminary data.</text>
</comment>
<dbReference type="AlphaFoldDB" id="A0AA38RP90"/>
<dbReference type="SUPFAM" id="SSF56300">
    <property type="entry name" value="Metallo-dependent phosphatases"/>
    <property type="match status" value="1"/>
</dbReference>
<name>A0AA38RP90_9PEZI</name>
<dbReference type="Pfam" id="PF00149">
    <property type="entry name" value="Metallophos"/>
    <property type="match status" value="1"/>
</dbReference>
<evidence type="ECO:0000256" key="3">
    <source>
        <dbReference type="ARBA" id="ARBA00022912"/>
    </source>
</evidence>
<keyword evidence="1" id="KW-0479">Metal-binding</keyword>
<protein>
    <recommendedName>
        <fullName evidence="7">Serine/threonine-protein phosphatase</fullName>
        <ecNumber evidence="7">3.1.3.16</ecNumber>
    </recommendedName>
</protein>
<dbReference type="InterPro" id="IPR004843">
    <property type="entry name" value="Calcineurin-like_PHP"/>
</dbReference>
<dbReference type="InterPro" id="IPR029052">
    <property type="entry name" value="Metallo-depent_PP-like"/>
</dbReference>
<keyword evidence="10" id="KW-1185">Reference proteome</keyword>
<dbReference type="Gene3D" id="3.60.21.10">
    <property type="match status" value="1"/>
</dbReference>
<dbReference type="FunFam" id="3.60.21.10:FF:000026">
    <property type="entry name" value="Serine/threonine-protein phosphatase"/>
    <property type="match status" value="1"/>
</dbReference>
<dbReference type="PANTHER" id="PTHR11668">
    <property type="entry name" value="SERINE/THREONINE PROTEIN PHOSPHATASE"/>
    <property type="match status" value="1"/>
</dbReference>
<accession>A0AA38RP90</accession>
<dbReference type="PANTHER" id="PTHR11668:SF484">
    <property type="entry name" value="SERINE_THREONINE-PROTEIN PHOSPHATASE PP-Z1-RELATED"/>
    <property type="match status" value="1"/>
</dbReference>
<evidence type="ECO:0000259" key="8">
    <source>
        <dbReference type="PROSITE" id="PS00125"/>
    </source>
</evidence>
<organism evidence="9 10">
    <name type="scientific">Pleurostoma richardsiae</name>
    <dbReference type="NCBI Taxonomy" id="41990"/>
    <lineage>
        <taxon>Eukaryota</taxon>
        <taxon>Fungi</taxon>
        <taxon>Dikarya</taxon>
        <taxon>Ascomycota</taxon>
        <taxon>Pezizomycotina</taxon>
        <taxon>Sordariomycetes</taxon>
        <taxon>Sordariomycetidae</taxon>
        <taxon>Calosphaeriales</taxon>
        <taxon>Pleurostomataceae</taxon>
        <taxon>Pleurostoma</taxon>
    </lineage>
</organism>
<feature type="domain" description="Serine/threonine specific protein phosphatases" evidence="8">
    <location>
        <begin position="316"/>
        <end position="321"/>
    </location>
</feature>
<evidence type="ECO:0000256" key="5">
    <source>
        <dbReference type="ARBA" id="ARBA00047761"/>
    </source>
</evidence>
<dbReference type="Proteomes" id="UP001174694">
    <property type="component" value="Unassembled WGS sequence"/>
</dbReference>
<reference evidence="9" key="1">
    <citation type="submission" date="2022-07" db="EMBL/GenBank/DDBJ databases">
        <title>Fungi with potential for degradation of polypropylene.</title>
        <authorList>
            <person name="Gostincar C."/>
        </authorList>
    </citation>
    <scope>NUCLEOTIDE SEQUENCE</scope>
    <source>
        <strain evidence="9">EXF-13308</strain>
    </source>
</reference>